<sequence length="237" mass="25608">MEVVSPVDTGEFSGFICAPAAEAVEIEEAEQEEQVDIMALLPGAVEEAFATLPIAGGAVEFEPDLLGFGYRGRHTHMFADVQTQTLNENLLGIPVEIRVNPQSFLWDYGDGVSRVTYDPGEPMPDSWQGETVVKTDQETPTSHVYTETGRFPVSLTTTFVGEYRVGGGPWIVIPGSVDVQASPGEADIWRVAARNVSGSCRNTVDWGCNGPVILEPGDTPPKIFADQYDADGNWLGD</sequence>
<proteinExistence type="predicted"/>
<feature type="domain" description="PKD" evidence="1">
    <location>
        <begin position="100"/>
        <end position="158"/>
    </location>
</feature>
<reference evidence="2 3" key="1">
    <citation type="submission" date="2020-08" db="EMBL/GenBank/DDBJ databases">
        <title>Sequencing the genomes of 1000 actinobacteria strains.</title>
        <authorList>
            <person name="Klenk H.-P."/>
        </authorList>
    </citation>
    <scope>NUCLEOTIDE SEQUENCE [LARGE SCALE GENOMIC DNA]</scope>
    <source>
        <strain evidence="2 3">DSM 19081</strain>
    </source>
</reference>
<accession>A0A839FHJ8</accession>
<evidence type="ECO:0000259" key="1">
    <source>
        <dbReference type="PROSITE" id="PS50093"/>
    </source>
</evidence>
<dbReference type="Gene3D" id="2.60.40.10">
    <property type="entry name" value="Immunoglobulins"/>
    <property type="match status" value="1"/>
</dbReference>
<dbReference type="InterPro" id="IPR035986">
    <property type="entry name" value="PKD_dom_sf"/>
</dbReference>
<evidence type="ECO:0000313" key="2">
    <source>
        <dbReference type="EMBL" id="MBA8921238.1"/>
    </source>
</evidence>
<gene>
    <name evidence="2" type="ORF">HNR24_001171</name>
</gene>
<dbReference type="RefSeq" id="WP_259392416.1">
    <property type="nucleotide sequence ID" value="NZ_BAAAKT010000004.1"/>
</dbReference>
<organism evidence="2 3">
    <name type="scientific">Nesterenkonia jeotgali</name>
    <dbReference type="NCBI Taxonomy" id="317018"/>
    <lineage>
        <taxon>Bacteria</taxon>
        <taxon>Bacillati</taxon>
        <taxon>Actinomycetota</taxon>
        <taxon>Actinomycetes</taxon>
        <taxon>Micrococcales</taxon>
        <taxon>Micrococcaceae</taxon>
        <taxon>Nesterenkonia</taxon>
    </lineage>
</organism>
<protein>
    <recommendedName>
        <fullName evidence="1">PKD domain-containing protein</fullName>
    </recommendedName>
</protein>
<dbReference type="AlphaFoldDB" id="A0A839FHJ8"/>
<dbReference type="GO" id="GO:0005975">
    <property type="term" value="P:carbohydrate metabolic process"/>
    <property type="evidence" value="ECO:0007669"/>
    <property type="project" value="UniProtKB-ARBA"/>
</dbReference>
<name>A0A839FHJ8_9MICC</name>
<dbReference type="PROSITE" id="PS50093">
    <property type="entry name" value="PKD"/>
    <property type="match status" value="1"/>
</dbReference>
<dbReference type="Proteomes" id="UP000546252">
    <property type="component" value="Unassembled WGS sequence"/>
</dbReference>
<dbReference type="InterPro" id="IPR000601">
    <property type="entry name" value="PKD_dom"/>
</dbReference>
<dbReference type="InterPro" id="IPR013783">
    <property type="entry name" value="Ig-like_fold"/>
</dbReference>
<comment type="caution">
    <text evidence="2">The sequence shown here is derived from an EMBL/GenBank/DDBJ whole genome shotgun (WGS) entry which is preliminary data.</text>
</comment>
<evidence type="ECO:0000313" key="3">
    <source>
        <dbReference type="Proteomes" id="UP000546252"/>
    </source>
</evidence>
<dbReference type="EMBL" id="JACJIH010000001">
    <property type="protein sequence ID" value="MBA8921238.1"/>
    <property type="molecule type" value="Genomic_DNA"/>
</dbReference>
<dbReference type="SUPFAM" id="SSF49299">
    <property type="entry name" value="PKD domain"/>
    <property type="match status" value="1"/>
</dbReference>